<reference evidence="2" key="1">
    <citation type="submission" date="2022-12" db="EMBL/GenBank/DDBJ databases">
        <authorList>
            <person name="Petersen C."/>
        </authorList>
    </citation>
    <scope>NUCLEOTIDE SEQUENCE</scope>
    <source>
        <strain evidence="2">IBT 29495</strain>
    </source>
</reference>
<gene>
    <name evidence="2" type="ORF">N7463_002856</name>
</gene>
<evidence type="ECO:0000256" key="1">
    <source>
        <dbReference type="SAM" id="MobiDB-lite"/>
    </source>
</evidence>
<comment type="caution">
    <text evidence="2">The sequence shown here is derived from an EMBL/GenBank/DDBJ whole genome shotgun (WGS) entry which is preliminary data.</text>
</comment>
<feature type="compositionally biased region" description="Acidic residues" evidence="1">
    <location>
        <begin position="110"/>
        <end position="124"/>
    </location>
</feature>
<reference evidence="2" key="2">
    <citation type="journal article" date="2023" name="IMA Fungus">
        <title>Comparative genomic study of the Penicillium genus elucidates a diverse pangenome and 15 lateral gene transfer events.</title>
        <authorList>
            <person name="Petersen C."/>
            <person name="Sorensen T."/>
            <person name="Nielsen M.R."/>
            <person name="Sondergaard T.E."/>
            <person name="Sorensen J.L."/>
            <person name="Fitzpatrick D.A."/>
            <person name="Frisvad J.C."/>
            <person name="Nielsen K.L."/>
        </authorList>
    </citation>
    <scope>NUCLEOTIDE SEQUENCE</scope>
    <source>
        <strain evidence="2">IBT 29495</strain>
    </source>
</reference>
<accession>A0A9X0C9C7</accession>
<protein>
    <submittedName>
        <fullName evidence="2">Uncharacterized protein</fullName>
    </submittedName>
</protein>
<evidence type="ECO:0000313" key="3">
    <source>
        <dbReference type="Proteomes" id="UP001149954"/>
    </source>
</evidence>
<evidence type="ECO:0000313" key="2">
    <source>
        <dbReference type="EMBL" id="KAJ5513304.1"/>
    </source>
</evidence>
<proteinExistence type="predicted"/>
<dbReference type="OrthoDB" id="4364689at2759"/>
<organism evidence="2 3">
    <name type="scientific">Penicillium fimorum</name>
    <dbReference type="NCBI Taxonomy" id="1882269"/>
    <lineage>
        <taxon>Eukaryota</taxon>
        <taxon>Fungi</taxon>
        <taxon>Dikarya</taxon>
        <taxon>Ascomycota</taxon>
        <taxon>Pezizomycotina</taxon>
        <taxon>Eurotiomycetes</taxon>
        <taxon>Eurotiomycetidae</taxon>
        <taxon>Eurotiales</taxon>
        <taxon>Aspergillaceae</taxon>
        <taxon>Penicillium</taxon>
    </lineage>
</organism>
<keyword evidence="3" id="KW-1185">Reference proteome</keyword>
<feature type="compositionally biased region" description="Polar residues" evidence="1">
    <location>
        <begin position="32"/>
        <end position="51"/>
    </location>
</feature>
<dbReference type="EMBL" id="JAPWDS010000002">
    <property type="protein sequence ID" value="KAJ5513304.1"/>
    <property type="molecule type" value="Genomic_DNA"/>
</dbReference>
<feature type="region of interest" description="Disordered" evidence="1">
    <location>
        <begin position="1"/>
        <end position="124"/>
    </location>
</feature>
<dbReference type="Proteomes" id="UP001149954">
    <property type="component" value="Unassembled WGS sequence"/>
</dbReference>
<dbReference type="AlphaFoldDB" id="A0A9X0C9C7"/>
<name>A0A9X0C9C7_9EURO</name>
<sequence>MNGQTYLSSSSFSDDSVTNPPANHFGPGAGNVPQTIHNTFPSGWDSPSQINFLFRPGGAHTTPRPPTSPSATQLELGCVPLALTTSTPSNSPPDDDEITAPEIPTHDPDFLEEDEDGSDYEPIDEILGDFGVDRLGWEWRVEEGEGQTRPFPPGYFERLEAELDDIIAGRDTQQAEGSDSGQEDVGYVIEVEDIADEARDGDEDATLDEE</sequence>